<feature type="transmembrane region" description="Helical" evidence="1">
    <location>
        <begin position="265"/>
        <end position="284"/>
    </location>
</feature>
<accession>E7GG64</accession>
<feature type="transmembrane region" description="Helical" evidence="1">
    <location>
        <begin position="181"/>
        <end position="198"/>
    </location>
</feature>
<dbReference type="STRING" id="100884.GCA_000269565_01734"/>
<keyword evidence="1" id="KW-0472">Membrane</keyword>
<dbReference type="eggNOG" id="ENOG5031VXQ">
    <property type="taxonomic scope" value="Bacteria"/>
</dbReference>
<evidence type="ECO:0000256" key="1">
    <source>
        <dbReference type="SAM" id="Phobius"/>
    </source>
</evidence>
<feature type="transmembrane region" description="Helical" evidence="1">
    <location>
        <begin position="155"/>
        <end position="175"/>
    </location>
</feature>
<dbReference type="GeneID" id="78229601"/>
<gene>
    <name evidence="2" type="ORF">HMPREF9488_03757</name>
</gene>
<dbReference type="EMBL" id="ADKX01000053">
    <property type="protein sequence ID" value="EFW02968.1"/>
    <property type="molecule type" value="Genomic_DNA"/>
</dbReference>
<evidence type="ECO:0000313" key="2">
    <source>
        <dbReference type="EMBL" id="EFW02968.1"/>
    </source>
</evidence>
<feature type="transmembrane region" description="Helical" evidence="1">
    <location>
        <begin position="210"/>
        <end position="231"/>
    </location>
</feature>
<comment type="caution">
    <text evidence="2">The sequence shown here is derived from an EMBL/GenBank/DDBJ whole genome shotgun (WGS) entry which is preliminary data.</text>
</comment>
<name>E7GG64_9FIRM</name>
<sequence length="301" mass="33221">MKKFEGIEQIGFTVNKAHNVAFGTVGEYKFIINFLPQQRQYSIIATMKNDNETGVLSQYLETMDKGQFINWTHYKDHAVIVNLKNDKNLTVWDLDKIMKEIAGFASQNGYVQCCRHCGQETPIDVCSINGYNDLSCPNCLGQLAENQPKLKEVNLPLGIVGALAGSLIGVLVWVIIYKMGFVAGITGFIMSVCCFKGYEMLGGRIDKKGVWIAVAIAIVMLGAAELISVGLEIYDVFGEMYGISMADAFRAIPAFLEEPEIMGPIVKDLLFGYVFMAAASFSYIKNINRTVSTDGVVERLG</sequence>
<dbReference type="AlphaFoldDB" id="E7GG64"/>
<dbReference type="OrthoDB" id="1653241at2"/>
<protein>
    <submittedName>
        <fullName evidence="2">Uncharacterized protein</fullName>
    </submittedName>
</protein>
<evidence type="ECO:0000313" key="3">
    <source>
        <dbReference type="Proteomes" id="UP000003157"/>
    </source>
</evidence>
<dbReference type="RefSeq" id="WP_008790839.1">
    <property type="nucleotide sequence ID" value="NZ_AKCB01000001.1"/>
</dbReference>
<keyword evidence="1" id="KW-1133">Transmembrane helix</keyword>
<proteinExistence type="predicted"/>
<reference evidence="2 3" key="1">
    <citation type="submission" date="2010-12" db="EMBL/GenBank/DDBJ databases">
        <title>The Genome Sequence of Coprobacillus sp. strain 29_1.</title>
        <authorList>
            <consortium name="The Broad Institute Genome Sequencing Platform"/>
            <person name="Earl A."/>
            <person name="Ward D."/>
            <person name="Feldgarden M."/>
            <person name="Gevers D."/>
            <person name="Daigneault M."/>
            <person name="Sibley C.D."/>
            <person name="White A."/>
            <person name="Strauss J."/>
            <person name="Allen-Vercoe E."/>
            <person name="Young S.K."/>
            <person name="Zeng Q."/>
            <person name="Gargeya S."/>
            <person name="Fitzgerald M."/>
            <person name="Haas B."/>
            <person name="Abouelleil A."/>
            <person name="Alvarado L."/>
            <person name="Arachchi H.M."/>
            <person name="Berlin A."/>
            <person name="Brown A."/>
            <person name="Chapman S.B."/>
            <person name="Chen Z."/>
            <person name="Dunbar C."/>
            <person name="Freedman E."/>
            <person name="Gearin G."/>
            <person name="Gellesch M."/>
            <person name="Goldberg J."/>
            <person name="Griggs A."/>
            <person name="Gujja S."/>
            <person name="Heilman E."/>
            <person name="Heiman D."/>
            <person name="Howarth C."/>
            <person name="Larson L."/>
            <person name="Lui A."/>
            <person name="MacDonald P.J.P."/>
            <person name="Mehta T."/>
            <person name="Montmayeur A."/>
            <person name="Murphy C."/>
            <person name="Neiman D."/>
            <person name="Pearson M."/>
            <person name="Priest M."/>
            <person name="Roberts A."/>
            <person name="Saif S."/>
            <person name="Shea T."/>
            <person name="Shenoy N."/>
            <person name="Sisk P."/>
            <person name="Stolte C."/>
            <person name="Sykes S."/>
            <person name="White J."/>
            <person name="Yandava C."/>
            <person name="Nusbaum C."/>
            <person name="Birren B."/>
        </authorList>
    </citation>
    <scope>NUCLEOTIDE SEQUENCE [LARGE SCALE GENOMIC DNA]</scope>
    <source>
        <strain evidence="2 3">29_1</strain>
    </source>
</reference>
<dbReference type="HOGENOM" id="CLU_065359_0_0_9"/>
<keyword evidence="3" id="KW-1185">Reference proteome</keyword>
<organism evidence="2 3">
    <name type="scientific">Coprobacillus cateniformis</name>
    <dbReference type="NCBI Taxonomy" id="100884"/>
    <lineage>
        <taxon>Bacteria</taxon>
        <taxon>Bacillati</taxon>
        <taxon>Bacillota</taxon>
        <taxon>Erysipelotrichia</taxon>
        <taxon>Erysipelotrichales</taxon>
        <taxon>Coprobacillaceae</taxon>
        <taxon>Coprobacillus</taxon>
    </lineage>
</organism>
<keyword evidence="1" id="KW-0812">Transmembrane</keyword>
<dbReference type="Proteomes" id="UP000003157">
    <property type="component" value="Unassembled WGS sequence"/>
</dbReference>